<keyword evidence="2 7" id="KW-0732">Signal</keyword>
<gene>
    <name evidence="10" type="ORF">ACFQ1M_12605</name>
</gene>
<feature type="active site" description="Charge relay system" evidence="5">
    <location>
        <position position="347"/>
    </location>
</feature>
<dbReference type="InterPro" id="IPR023828">
    <property type="entry name" value="Peptidase_S8_Ser-AS"/>
</dbReference>
<dbReference type="InterPro" id="IPR000998">
    <property type="entry name" value="MAM_dom"/>
</dbReference>
<keyword evidence="3 5" id="KW-0378">Hydrolase</keyword>
<dbReference type="SMART" id="SM00060">
    <property type="entry name" value="FN3"/>
    <property type="match status" value="2"/>
</dbReference>
<protein>
    <submittedName>
        <fullName evidence="10">S8 family serine peptidase</fullName>
    </submittedName>
</protein>
<feature type="active site" description="Charge relay system" evidence="5">
    <location>
        <position position="132"/>
    </location>
</feature>
<evidence type="ECO:0000256" key="4">
    <source>
        <dbReference type="ARBA" id="ARBA00022825"/>
    </source>
</evidence>
<feature type="domain" description="Fibronectin type-III" evidence="9">
    <location>
        <begin position="555"/>
        <end position="641"/>
    </location>
</feature>
<evidence type="ECO:0000256" key="7">
    <source>
        <dbReference type="SAM" id="SignalP"/>
    </source>
</evidence>
<feature type="chain" id="PRO_5046518634" evidence="7">
    <location>
        <begin position="25"/>
        <end position="1169"/>
    </location>
</feature>
<evidence type="ECO:0000313" key="10">
    <source>
        <dbReference type="EMBL" id="MFD0863048.1"/>
    </source>
</evidence>
<evidence type="ECO:0000313" key="11">
    <source>
        <dbReference type="Proteomes" id="UP001596978"/>
    </source>
</evidence>
<proteinExistence type="inferred from homology"/>
<dbReference type="InterPro" id="IPR051560">
    <property type="entry name" value="MAM_domain-containing"/>
</dbReference>
<dbReference type="CDD" id="cd04842">
    <property type="entry name" value="Peptidases_S8_Kp43_protease"/>
    <property type="match status" value="1"/>
</dbReference>
<dbReference type="InterPro" id="IPR036852">
    <property type="entry name" value="Peptidase_S8/S53_dom_sf"/>
</dbReference>
<accession>A0ABW3CZD9</accession>
<dbReference type="InterPro" id="IPR003961">
    <property type="entry name" value="FN3_dom"/>
</dbReference>
<evidence type="ECO:0000256" key="5">
    <source>
        <dbReference type="PROSITE-ProRule" id="PRU01240"/>
    </source>
</evidence>
<feature type="compositionally biased region" description="Polar residues" evidence="6">
    <location>
        <begin position="143"/>
        <end position="163"/>
    </location>
</feature>
<dbReference type="InterPro" id="IPR008979">
    <property type="entry name" value="Galactose-bd-like_sf"/>
</dbReference>
<organism evidence="10 11">
    <name type="scientific">Sungkyunkwania multivorans</name>
    <dbReference type="NCBI Taxonomy" id="1173618"/>
    <lineage>
        <taxon>Bacteria</taxon>
        <taxon>Pseudomonadati</taxon>
        <taxon>Bacteroidota</taxon>
        <taxon>Flavobacteriia</taxon>
        <taxon>Flavobacteriales</taxon>
        <taxon>Flavobacteriaceae</taxon>
        <taxon>Sungkyunkwania</taxon>
    </lineage>
</organism>
<dbReference type="InterPro" id="IPR000209">
    <property type="entry name" value="Peptidase_S8/S53_dom"/>
</dbReference>
<keyword evidence="4 5" id="KW-0720">Serine protease</keyword>
<feature type="domain" description="MAM" evidence="8">
    <location>
        <begin position="918"/>
        <end position="1083"/>
    </location>
</feature>
<dbReference type="PANTHER" id="PTHR23282">
    <property type="entry name" value="APICAL ENDOSOMAL GLYCOPROTEIN PRECURSOR"/>
    <property type="match status" value="1"/>
</dbReference>
<keyword evidence="1 5" id="KW-0645">Protease</keyword>
<dbReference type="PROSITE" id="PS00138">
    <property type="entry name" value="SUBTILASE_SER"/>
    <property type="match status" value="1"/>
</dbReference>
<dbReference type="SUPFAM" id="SSF52743">
    <property type="entry name" value="Subtilisin-like"/>
    <property type="match status" value="1"/>
</dbReference>
<dbReference type="InterPro" id="IPR013320">
    <property type="entry name" value="ConA-like_dom_sf"/>
</dbReference>
<dbReference type="NCBIfam" id="TIGR04183">
    <property type="entry name" value="Por_Secre_tail"/>
    <property type="match status" value="1"/>
</dbReference>
<evidence type="ECO:0000256" key="1">
    <source>
        <dbReference type="ARBA" id="ARBA00022670"/>
    </source>
</evidence>
<evidence type="ECO:0000256" key="3">
    <source>
        <dbReference type="ARBA" id="ARBA00022801"/>
    </source>
</evidence>
<dbReference type="Pfam" id="PF00041">
    <property type="entry name" value="fn3"/>
    <property type="match status" value="2"/>
</dbReference>
<feature type="domain" description="Fibronectin type-III" evidence="9">
    <location>
        <begin position="822"/>
        <end position="907"/>
    </location>
</feature>
<dbReference type="Gene3D" id="2.60.120.200">
    <property type="match status" value="2"/>
</dbReference>
<dbReference type="InterPro" id="IPR034058">
    <property type="entry name" value="TagA/B/C/D_pept_dom"/>
</dbReference>
<evidence type="ECO:0000256" key="6">
    <source>
        <dbReference type="SAM" id="MobiDB-lite"/>
    </source>
</evidence>
<name>A0ABW3CZD9_9FLAO</name>
<dbReference type="Pfam" id="PF00082">
    <property type="entry name" value="Peptidase_S8"/>
    <property type="match status" value="1"/>
</dbReference>
<dbReference type="RefSeq" id="WP_386408740.1">
    <property type="nucleotide sequence ID" value="NZ_JBHTJH010000017.1"/>
</dbReference>
<keyword evidence="11" id="KW-1185">Reference proteome</keyword>
<dbReference type="NCBIfam" id="NF038128">
    <property type="entry name" value="choice_anch_J"/>
    <property type="match status" value="1"/>
</dbReference>
<dbReference type="InterPro" id="IPR026444">
    <property type="entry name" value="Secre_tail"/>
</dbReference>
<dbReference type="SUPFAM" id="SSF49785">
    <property type="entry name" value="Galactose-binding domain-like"/>
    <property type="match status" value="1"/>
</dbReference>
<dbReference type="PROSITE" id="PS50853">
    <property type="entry name" value="FN3"/>
    <property type="match status" value="2"/>
</dbReference>
<dbReference type="Gene3D" id="3.40.50.200">
    <property type="entry name" value="Peptidase S8/S53 domain"/>
    <property type="match status" value="1"/>
</dbReference>
<sequence>MKKQFPLNRCFLILLLFTVSYSFAQTKKQQGQIVNSYDVKQLKQLETEFALRAAKQKEEALKAAKAKGWQETIKYPDGSTAYLMGVDDKGEPIYYATRNNGAATTSRADRLYTGGSLGLDLHGENMIVGVWDGGIRHSHESFSGRSVQKDGSTSISDHSTHVTGTMIGTDATNNGSRGMAFKANSWNYTIGNDLAEAVSAASQGLLVSNHSYGPIIVNQSGQVVAEQYMIGKYSQQSKDWDEIQYNAPYYLHVNACGNDRNFANVINGKGGYDLLIGISTAKNSMMVGAVGQMDNYTGPNDVVMSSFSSWGPTDDGRIKPDIVGKGVSVFSATSGSDTSYGSKSGTSMASPNVAGTLILLQQHYSNINGNFMKAATLKGLALHTADEAGNNPGPDYEFGWGLINAERAANTITNNGTSTLIVEEVLVQGQTNTITVNADGSEPLMVSISWTDPEGVILENIVDLSTPALVNDLDVRVTKTGETHFPWKLDVANPSAGATTGDNIVDNIEKVEVQGAVGEYTITVTHKGTLTDGLQHYALIVTGGSAEPLVCQATTPENLSVSDVAVTTTRCTWEPVAGATYELRYKEVAATTWTTINSDIQTLVLSGLSSETAYEVQVASKCDDGTVSAFSASTNFTTNPIPRCSGISSFPYSESFENGFGLWNNASGDDIQWTRDSGGTPSNGTGPSTGQAGSYYLYTEASTNVSPPGSPNKVALLDSPCIDLAGDYNFKLEFGYHMIGNNMGSLELLASTDDGLTYLSIWSRTGSQGSEWNTAEVSLTPYAGSIIKLQFNGTTGSGWSSDIAIDNLKITRTIPDIEPPSAPTDLLASNVTWNSIEISWTAASDNVGVTAYDVYKDGVLLDSVTGTTYTLGGLSPETSHVFSVKAKDADGNESSFSNSLNVTTLPAPPCDGINSFPYTESFETGFGVWTNASGDDIEWTRDASGTPSRDTGPSTGQDGSYYLYTEASTNVTPPGSPNKVAILNSPCVAIPAGAAMSLTFGYHMYGSAMGTMEVLISTDDGASYTSVWSQSGNKGNSWNSASIDLSTYAGQVVKLRFKGTTGSSWRSDMAIDNLKIDLTPTARDENDSLAEDKFDASRLKIYPNPVKGSELYIEGMSKMNYSILNTLGQKVGGGVVTNGIVNVSALKAGVYIIELNTDTFSTSRHFVKK</sequence>
<dbReference type="InterPro" id="IPR015500">
    <property type="entry name" value="Peptidase_S8_subtilisin-rel"/>
</dbReference>
<dbReference type="CDD" id="cd06263">
    <property type="entry name" value="MAM"/>
    <property type="match status" value="2"/>
</dbReference>
<dbReference type="InterPro" id="IPR036116">
    <property type="entry name" value="FN3_sf"/>
</dbReference>
<dbReference type="Pfam" id="PF00629">
    <property type="entry name" value="MAM"/>
    <property type="match status" value="2"/>
</dbReference>
<dbReference type="PROSITE" id="PS51892">
    <property type="entry name" value="SUBTILASE"/>
    <property type="match status" value="1"/>
</dbReference>
<dbReference type="SMART" id="SM00137">
    <property type="entry name" value="MAM"/>
    <property type="match status" value="2"/>
</dbReference>
<dbReference type="Pfam" id="PF18962">
    <property type="entry name" value="Por_Secre_tail"/>
    <property type="match status" value="1"/>
</dbReference>
<feature type="active site" description="Charge relay system" evidence="5">
    <location>
        <position position="158"/>
    </location>
</feature>
<feature type="region of interest" description="Disordered" evidence="6">
    <location>
        <begin position="141"/>
        <end position="170"/>
    </location>
</feature>
<feature type="signal peptide" evidence="7">
    <location>
        <begin position="1"/>
        <end position="24"/>
    </location>
</feature>
<evidence type="ECO:0000259" key="8">
    <source>
        <dbReference type="PROSITE" id="PS50060"/>
    </source>
</evidence>
<comment type="similarity">
    <text evidence="5">Belongs to the peptidase S8 family.</text>
</comment>
<dbReference type="PROSITE" id="PS50060">
    <property type="entry name" value="MAM_2"/>
    <property type="match status" value="2"/>
</dbReference>
<dbReference type="InterPro" id="IPR013783">
    <property type="entry name" value="Ig-like_fold"/>
</dbReference>
<dbReference type="Gene3D" id="2.60.40.10">
    <property type="entry name" value="Immunoglobulins"/>
    <property type="match status" value="2"/>
</dbReference>
<dbReference type="PANTHER" id="PTHR23282:SF101">
    <property type="entry name" value="MAM DOMAIN-CONTAINING PROTEIN"/>
    <property type="match status" value="1"/>
</dbReference>
<dbReference type="SUPFAM" id="SSF49265">
    <property type="entry name" value="Fibronectin type III"/>
    <property type="match status" value="2"/>
</dbReference>
<dbReference type="Proteomes" id="UP001596978">
    <property type="component" value="Unassembled WGS sequence"/>
</dbReference>
<dbReference type="CDD" id="cd00063">
    <property type="entry name" value="FN3"/>
    <property type="match status" value="2"/>
</dbReference>
<dbReference type="Gene3D" id="2.60.120.380">
    <property type="match status" value="1"/>
</dbReference>
<dbReference type="EMBL" id="JBHTJH010000017">
    <property type="protein sequence ID" value="MFD0863048.1"/>
    <property type="molecule type" value="Genomic_DNA"/>
</dbReference>
<comment type="caution">
    <text evidence="10">The sequence shown here is derived from an EMBL/GenBank/DDBJ whole genome shotgun (WGS) entry which is preliminary data.</text>
</comment>
<evidence type="ECO:0000256" key="2">
    <source>
        <dbReference type="ARBA" id="ARBA00022729"/>
    </source>
</evidence>
<dbReference type="SUPFAM" id="SSF49899">
    <property type="entry name" value="Concanavalin A-like lectins/glucanases"/>
    <property type="match status" value="2"/>
</dbReference>
<dbReference type="PRINTS" id="PR00723">
    <property type="entry name" value="SUBTILISIN"/>
</dbReference>
<reference evidence="11" key="1">
    <citation type="journal article" date="2019" name="Int. J. Syst. Evol. Microbiol.">
        <title>The Global Catalogue of Microorganisms (GCM) 10K type strain sequencing project: providing services to taxonomists for standard genome sequencing and annotation.</title>
        <authorList>
            <consortium name="The Broad Institute Genomics Platform"/>
            <consortium name="The Broad Institute Genome Sequencing Center for Infectious Disease"/>
            <person name="Wu L."/>
            <person name="Ma J."/>
        </authorList>
    </citation>
    <scope>NUCLEOTIDE SEQUENCE [LARGE SCALE GENOMIC DNA]</scope>
    <source>
        <strain evidence="11">CCUG 62952</strain>
    </source>
</reference>
<evidence type="ECO:0000259" key="9">
    <source>
        <dbReference type="PROSITE" id="PS50853"/>
    </source>
</evidence>
<feature type="domain" description="MAM" evidence="8">
    <location>
        <begin position="652"/>
        <end position="811"/>
    </location>
</feature>